<feature type="signal peptide" evidence="2">
    <location>
        <begin position="1"/>
        <end position="22"/>
    </location>
</feature>
<feature type="region of interest" description="Disordered" evidence="1">
    <location>
        <begin position="111"/>
        <end position="222"/>
    </location>
</feature>
<proteinExistence type="predicted"/>
<dbReference type="AlphaFoldDB" id="A0A8D8REY2"/>
<accession>A0A8D8REY2</accession>
<dbReference type="EMBL" id="HBUF01673430">
    <property type="protein sequence ID" value="CAG6790860.1"/>
    <property type="molecule type" value="Transcribed_RNA"/>
</dbReference>
<dbReference type="EMBL" id="HBUF01148313">
    <property type="protein sequence ID" value="CAG6647698.1"/>
    <property type="molecule type" value="Transcribed_RNA"/>
</dbReference>
<protein>
    <submittedName>
        <fullName evidence="3">Uncharacterized protein</fullName>
    </submittedName>
</protein>
<organism evidence="3">
    <name type="scientific">Cacopsylla melanoneura</name>
    <dbReference type="NCBI Taxonomy" id="428564"/>
    <lineage>
        <taxon>Eukaryota</taxon>
        <taxon>Metazoa</taxon>
        <taxon>Ecdysozoa</taxon>
        <taxon>Arthropoda</taxon>
        <taxon>Hexapoda</taxon>
        <taxon>Insecta</taxon>
        <taxon>Pterygota</taxon>
        <taxon>Neoptera</taxon>
        <taxon>Paraneoptera</taxon>
        <taxon>Hemiptera</taxon>
        <taxon>Sternorrhyncha</taxon>
        <taxon>Psylloidea</taxon>
        <taxon>Psyllidae</taxon>
        <taxon>Psyllinae</taxon>
        <taxon>Cacopsylla</taxon>
    </lineage>
</organism>
<dbReference type="EMBL" id="HBUF01148314">
    <property type="protein sequence ID" value="CAG6647699.1"/>
    <property type="molecule type" value="Transcribed_RNA"/>
</dbReference>
<evidence type="ECO:0000256" key="2">
    <source>
        <dbReference type="SAM" id="SignalP"/>
    </source>
</evidence>
<name>A0A8D8REY2_9HEMI</name>
<feature type="compositionally biased region" description="Polar residues" evidence="1">
    <location>
        <begin position="172"/>
        <end position="183"/>
    </location>
</feature>
<reference evidence="3" key="1">
    <citation type="submission" date="2021-05" db="EMBL/GenBank/DDBJ databases">
        <authorList>
            <person name="Alioto T."/>
            <person name="Alioto T."/>
            <person name="Gomez Garrido J."/>
        </authorList>
    </citation>
    <scope>NUCLEOTIDE SEQUENCE</scope>
</reference>
<keyword evidence="2" id="KW-0732">Signal</keyword>
<evidence type="ECO:0000313" key="3">
    <source>
        <dbReference type="EMBL" id="CAG6647699.1"/>
    </source>
</evidence>
<feature type="compositionally biased region" description="Polar residues" evidence="1">
    <location>
        <begin position="203"/>
        <end position="222"/>
    </location>
</feature>
<feature type="compositionally biased region" description="Low complexity" evidence="1">
    <location>
        <begin position="184"/>
        <end position="202"/>
    </location>
</feature>
<evidence type="ECO:0000256" key="1">
    <source>
        <dbReference type="SAM" id="MobiDB-lite"/>
    </source>
</evidence>
<sequence>MALSFFNVCTLLIIGHVSFAYAAGDGKCGINEHDMNVVCIEASKCGKFCDNQGAADDGCKKIADVVKGTEPNCSAPNVCTFTKDGKPVYVASKKQEGATVFKDCKKGFSIIDHPGTGGNPGSGSPGNPGSGSPSNSSGNPTTPKSGSPAGSPAGSHSENSGSTTPGSHSGSDITTPTSGSHDNGSPTGGPSPAGGSPAGDSSNTTGAPGSGDTTTTCAPTAP</sequence>
<feature type="compositionally biased region" description="Gly residues" evidence="1">
    <location>
        <begin position="115"/>
        <end position="129"/>
    </location>
</feature>
<feature type="chain" id="PRO_5036428549" evidence="2">
    <location>
        <begin position="23"/>
        <end position="222"/>
    </location>
</feature>
<feature type="compositionally biased region" description="Low complexity" evidence="1">
    <location>
        <begin position="130"/>
        <end position="171"/>
    </location>
</feature>